<evidence type="ECO:0008006" key="4">
    <source>
        <dbReference type="Google" id="ProtNLM"/>
    </source>
</evidence>
<feature type="region of interest" description="Disordered" evidence="1">
    <location>
        <begin position="1"/>
        <end position="45"/>
    </location>
</feature>
<proteinExistence type="predicted"/>
<evidence type="ECO:0000256" key="1">
    <source>
        <dbReference type="SAM" id="MobiDB-lite"/>
    </source>
</evidence>
<dbReference type="AlphaFoldDB" id="A0AAV1T4B2"/>
<comment type="caution">
    <text evidence="2">The sequence shown here is derived from an EMBL/GenBank/DDBJ whole genome shotgun (WGS) entry which is preliminary data.</text>
</comment>
<reference evidence="2" key="1">
    <citation type="submission" date="2024-01" db="EMBL/GenBank/DDBJ databases">
        <authorList>
            <person name="Webb A."/>
        </authorList>
    </citation>
    <scope>NUCLEOTIDE SEQUENCE</scope>
    <source>
        <strain evidence="2">Pm1</strain>
    </source>
</reference>
<dbReference type="EMBL" id="CAKLBY020000024">
    <property type="protein sequence ID" value="CAK7902347.1"/>
    <property type="molecule type" value="Genomic_DNA"/>
</dbReference>
<protein>
    <recommendedName>
        <fullName evidence="4">Mating type protein 1-2-1</fullName>
    </recommendedName>
</protein>
<sequence>MGIGLPVDMPKLMPCKTPQRRPHLTSQSPESSVGAAKRAAHLSQH</sequence>
<evidence type="ECO:0000313" key="3">
    <source>
        <dbReference type="Proteomes" id="UP001162060"/>
    </source>
</evidence>
<name>A0AAV1T4B2_9STRA</name>
<evidence type="ECO:0000313" key="2">
    <source>
        <dbReference type="EMBL" id="CAK7902347.1"/>
    </source>
</evidence>
<accession>A0AAV1T4B2</accession>
<organism evidence="2 3">
    <name type="scientific">Peronospora matthiolae</name>
    <dbReference type="NCBI Taxonomy" id="2874970"/>
    <lineage>
        <taxon>Eukaryota</taxon>
        <taxon>Sar</taxon>
        <taxon>Stramenopiles</taxon>
        <taxon>Oomycota</taxon>
        <taxon>Peronosporomycetes</taxon>
        <taxon>Peronosporales</taxon>
        <taxon>Peronosporaceae</taxon>
        <taxon>Peronospora</taxon>
    </lineage>
</organism>
<dbReference type="Proteomes" id="UP001162060">
    <property type="component" value="Unassembled WGS sequence"/>
</dbReference>
<gene>
    <name evidence="2" type="ORF">PM001_LOCUS2494</name>
</gene>